<dbReference type="EMBL" id="MU277188">
    <property type="protein sequence ID" value="KAI0068401.1"/>
    <property type="molecule type" value="Genomic_DNA"/>
</dbReference>
<protein>
    <submittedName>
        <fullName evidence="1">Peroxisomal biogenesis factor 11</fullName>
    </submittedName>
</protein>
<keyword evidence="2" id="KW-1185">Reference proteome</keyword>
<accession>A0ACB8TIV2</accession>
<gene>
    <name evidence="1" type="ORF">BV25DRAFT_1818812</name>
</gene>
<organism evidence="1 2">
    <name type="scientific">Artomyces pyxidatus</name>
    <dbReference type="NCBI Taxonomy" id="48021"/>
    <lineage>
        <taxon>Eukaryota</taxon>
        <taxon>Fungi</taxon>
        <taxon>Dikarya</taxon>
        <taxon>Basidiomycota</taxon>
        <taxon>Agaricomycotina</taxon>
        <taxon>Agaricomycetes</taxon>
        <taxon>Russulales</taxon>
        <taxon>Auriscalpiaceae</taxon>
        <taxon>Artomyces</taxon>
    </lineage>
</organism>
<sequence length="245" mass="27112">MSSVASQVILHPTVGQSLKVLGTTLGRDKIYRATQYFARFFAWLLISRGYKLEATRWNALKSHLALARKLLRLGKPLENLQAALRAAQATGDLKEQVTTIGRQLGYLGYLSYDAIVWANTVRFITLKPATAQKVTKTANRFWLAGILFSLAHAVFKAGRLTKEATQLRQLGEKDLGGENARDARLRAIEVLRSGTRRQFLIDIFDLWIPAAGLGLVDLNDGVLGIFGFITSVIALQTQWAAVNSK</sequence>
<proteinExistence type="predicted"/>
<name>A0ACB8TIV2_9AGAM</name>
<evidence type="ECO:0000313" key="2">
    <source>
        <dbReference type="Proteomes" id="UP000814140"/>
    </source>
</evidence>
<reference evidence="1" key="1">
    <citation type="submission" date="2021-03" db="EMBL/GenBank/DDBJ databases">
        <authorList>
            <consortium name="DOE Joint Genome Institute"/>
            <person name="Ahrendt S."/>
            <person name="Looney B.P."/>
            <person name="Miyauchi S."/>
            <person name="Morin E."/>
            <person name="Drula E."/>
            <person name="Courty P.E."/>
            <person name="Chicoki N."/>
            <person name="Fauchery L."/>
            <person name="Kohler A."/>
            <person name="Kuo A."/>
            <person name="Labutti K."/>
            <person name="Pangilinan J."/>
            <person name="Lipzen A."/>
            <person name="Riley R."/>
            <person name="Andreopoulos W."/>
            <person name="He G."/>
            <person name="Johnson J."/>
            <person name="Barry K.W."/>
            <person name="Grigoriev I.V."/>
            <person name="Nagy L."/>
            <person name="Hibbett D."/>
            <person name="Henrissat B."/>
            <person name="Matheny P.B."/>
            <person name="Labbe J."/>
            <person name="Martin F."/>
        </authorList>
    </citation>
    <scope>NUCLEOTIDE SEQUENCE</scope>
    <source>
        <strain evidence="1">HHB10654</strain>
    </source>
</reference>
<reference evidence="1" key="2">
    <citation type="journal article" date="2022" name="New Phytol.">
        <title>Evolutionary transition to the ectomycorrhizal habit in the genomes of a hyperdiverse lineage of mushroom-forming fungi.</title>
        <authorList>
            <person name="Looney B."/>
            <person name="Miyauchi S."/>
            <person name="Morin E."/>
            <person name="Drula E."/>
            <person name="Courty P.E."/>
            <person name="Kohler A."/>
            <person name="Kuo A."/>
            <person name="LaButti K."/>
            <person name="Pangilinan J."/>
            <person name="Lipzen A."/>
            <person name="Riley R."/>
            <person name="Andreopoulos W."/>
            <person name="He G."/>
            <person name="Johnson J."/>
            <person name="Nolan M."/>
            <person name="Tritt A."/>
            <person name="Barry K.W."/>
            <person name="Grigoriev I.V."/>
            <person name="Nagy L.G."/>
            <person name="Hibbett D."/>
            <person name="Henrissat B."/>
            <person name="Matheny P.B."/>
            <person name="Labbe J."/>
            <person name="Martin F.M."/>
        </authorList>
    </citation>
    <scope>NUCLEOTIDE SEQUENCE</scope>
    <source>
        <strain evidence="1">HHB10654</strain>
    </source>
</reference>
<comment type="caution">
    <text evidence="1">The sequence shown here is derived from an EMBL/GenBank/DDBJ whole genome shotgun (WGS) entry which is preliminary data.</text>
</comment>
<dbReference type="Proteomes" id="UP000814140">
    <property type="component" value="Unassembled WGS sequence"/>
</dbReference>
<evidence type="ECO:0000313" key="1">
    <source>
        <dbReference type="EMBL" id="KAI0068401.1"/>
    </source>
</evidence>